<proteinExistence type="inferred from homology"/>
<organism evidence="5 6">
    <name type="scientific">Hyperthermus butylicus (strain DSM 5456 / JCM 9403 / PLM1-5)</name>
    <dbReference type="NCBI Taxonomy" id="415426"/>
    <lineage>
        <taxon>Archaea</taxon>
        <taxon>Thermoproteota</taxon>
        <taxon>Thermoprotei</taxon>
        <taxon>Desulfurococcales</taxon>
        <taxon>Pyrodictiaceae</taxon>
        <taxon>Hyperthermus</taxon>
    </lineage>
</organism>
<dbReference type="InterPro" id="IPR022889">
    <property type="entry name" value="DNA_bind_arc"/>
</dbReference>
<dbReference type="AlphaFoldDB" id="A2BN54"/>
<dbReference type="EMBL" id="CP000493">
    <property type="protein sequence ID" value="ABM81415.1"/>
    <property type="molecule type" value="Genomic_DNA"/>
</dbReference>
<dbReference type="GO" id="GO:0003677">
    <property type="term" value="F:DNA binding"/>
    <property type="evidence" value="ECO:0007669"/>
    <property type="project" value="UniProtKB-UniRule"/>
</dbReference>
<protein>
    <recommendedName>
        <fullName evidence="3">DNA-binding protein Hbut_1596</fullName>
    </recommendedName>
</protein>
<evidence type="ECO:0000313" key="6">
    <source>
        <dbReference type="Proteomes" id="UP000002593"/>
    </source>
</evidence>
<keyword evidence="4" id="KW-0175">Coiled coil</keyword>
<evidence type="ECO:0000313" key="5">
    <source>
        <dbReference type="EMBL" id="ABM81415.1"/>
    </source>
</evidence>
<dbReference type="PIRSF" id="PIRSF015730">
    <property type="entry name" value="TFAR19"/>
    <property type="match status" value="1"/>
</dbReference>
<dbReference type="eggNOG" id="arCOG04179">
    <property type="taxonomic scope" value="Archaea"/>
</dbReference>
<dbReference type="HAMAP" id="MF_00026">
    <property type="entry name" value="dsDNA_bind"/>
    <property type="match status" value="1"/>
</dbReference>
<dbReference type="KEGG" id="hbu:Hbut_1596"/>
<dbReference type="Gene3D" id="1.10.8.140">
    <property type="entry name" value="PDCD5-like"/>
    <property type="match status" value="1"/>
</dbReference>
<name>A2BN54_HYPBU</name>
<evidence type="ECO:0000256" key="4">
    <source>
        <dbReference type="SAM" id="Coils"/>
    </source>
</evidence>
<reference evidence="5 6" key="1">
    <citation type="journal article" date="2007" name="Archaea">
        <title>The genome of Hyperthermus butylicus: a sulfur-reducing, peptide fermenting, neutrophilic Crenarchaeote growing up to 108 degrees C.</title>
        <authorList>
            <person name="Brugger K."/>
            <person name="Chen L."/>
            <person name="Stark M."/>
            <person name="Zibat A."/>
            <person name="Redder P."/>
            <person name="Ruepp A."/>
            <person name="Awayez M."/>
            <person name="She Q."/>
            <person name="Garrett R.A."/>
            <person name="Klenk H.P."/>
        </authorList>
    </citation>
    <scope>NUCLEOTIDE SEQUENCE [LARGE SCALE GENOMIC DNA]</scope>
    <source>
        <strain evidence="6">DSM 5456 / JCM 9403 / PLM1-5</strain>
    </source>
</reference>
<gene>
    <name evidence="5" type="ordered locus">Hbut_1596</name>
</gene>
<accession>A2BN54</accession>
<sequence>MSEYDIYDAELEEIKRRKLLELQRRLQMEEELRRRQQEEAARREALLRAILTPEARERLANVRLVRPELAKIVEDNIIALVQSGQLRPPVSDEVVKRILEAIYERTHRETRIRIKRK</sequence>
<dbReference type="InterPro" id="IPR002836">
    <property type="entry name" value="PDCD5-like"/>
</dbReference>
<dbReference type="RefSeq" id="WP_011822733.1">
    <property type="nucleotide sequence ID" value="NC_008818.1"/>
</dbReference>
<dbReference type="PANTHER" id="PTHR10840:SF0">
    <property type="entry name" value="PROGRAMMED CELL DEATH PROTEIN 5"/>
    <property type="match status" value="1"/>
</dbReference>
<dbReference type="PANTHER" id="PTHR10840">
    <property type="entry name" value="PROGRAMMED CELL DEATH PROTEIN 5"/>
    <property type="match status" value="1"/>
</dbReference>
<dbReference type="STRING" id="415426.Hbut_1596"/>
<evidence type="ECO:0000256" key="1">
    <source>
        <dbReference type="ARBA" id="ARBA00010490"/>
    </source>
</evidence>
<dbReference type="NCBIfam" id="NF003268">
    <property type="entry name" value="PRK04239.1"/>
    <property type="match status" value="1"/>
</dbReference>
<keyword evidence="2 3" id="KW-0238">DNA-binding</keyword>
<dbReference type="SUPFAM" id="SSF46950">
    <property type="entry name" value="Double-stranded DNA-binding domain"/>
    <property type="match status" value="1"/>
</dbReference>
<dbReference type="Proteomes" id="UP000002593">
    <property type="component" value="Chromosome"/>
</dbReference>
<dbReference type="HOGENOM" id="CLU_122978_3_0_2"/>
<dbReference type="InterPro" id="IPR036883">
    <property type="entry name" value="PDCD5-like_sf"/>
</dbReference>
<feature type="coiled-coil region" evidence="4">
    <location>
        <begin position="19"/>
        <end position="48"/>
    </location>
</feature>
<evidence type="ECO:0000256" key="2">
    <source>
        <dbReference type="ARBA" id="ARBA00023125"/>
    </source>
</evidence>
<dbReference type="EnsemblBacteria" id="ABM81415">
    <property type="protein sequence ID" value="ABM81415"/>
    <property type="gene ID" value="Hbut_1596"/>
</dbReference>
<dbReference type="Pfam" id="PF01984">
    <property type="entry name" value="dsDNA_bind"/>
    <property type="match status" value="1"/>
</dbReference>
<dbReference type="GeneID" id="4782558"/>
<keyword evidence="6" id="KW-1185">Reference proteome</keyword>
<comment type="similarity">
    <text evidence="1 3">Belongs to the PDCD5 family.</text>
</comment>
<evidence type="ECO:0000256" key="3">
    <source>
        <dbReference type="HAMAP-Rule" id="MF_00026"/>
    </source>
</evidence>
<dbReference type="GO" id="GO:0005829">
    <property type="term" value="C:cytosol"/>
    <property type="evidence" value="ECO:0007669"/>
    <property type="project" value="TreeGrafter"/>
</dbReference>